<dbReference type="GO" id="GO:0004803">
    <property type="term" value="F:transposase activity"/>
    <property type="evidence" value="ECO:0007669"/>
    <property type="project" value="InterPro"/>
</dbReference>
<dbReference type="EMBL" id="VWNA01000003">
    <property type="protein sequence ID" value="MQT15278.1"/>
    <property type="molecule type" value="Genomic_DNA"/>
</dbReference>
<dbReference type="SUPFAM" id="SSF48295">
    <property type="entry name" value="TrpR-like"/>
    <property type="match status" value="1"/>
</dbReference>
<evidence type="ECO:0000313" key="1">
    <source>
        <dbReference type="EMBL" id="MQT15278.1"/>
    </source>
</evidence>
<comment type="caution">
    <text evidence="1">The sequence shown here is derived from an EMBL/GenBank/DDBJ whole genome shotgun (WGS) entry which is preliminary data.</text>
</comment>
<dbReference type="RefSeq" id="WP_153490116.1">
    <property type="nucleotide sequence ID" value="NZ_VWNA01000003.1"/>
</dbReference>
<keyword evidence="2" id="KW-1185">Reference proteome</keyword>
<evidence type="ECO:0000313" key="2">
    <source>
        <dbReference type="Proteomes" id="UP000332515"/>
    </source>
</evidence>
<gene>
    <name evidence="1" type="ORF">F0357_21980</name>
</gene>
<reference evidence="1 2" key="1">
    <citation type="submission" date="2019-09" db="EMBL/GenBank/DDBJ databases">
        <title>Segnochrobactrum spirostomi gen. nov., sp. nov., isolated from the ciliate Spirostomum cf. yagiui and description of a novel family, Segnochrobactraceae fam. nov. within the order Rhizobiales of the class Alphaproteobacteria.</title>
        <authorList>
            <person name="Akter S."/>
            <person name="Shazib S.U.A."/>
            <person name="Shin M.K."/>
        </authorList>
    </citation>
    <scope>NUCLEOTIDE SEQUENCE [LARGE SCALE GENOMIC DNA]</scope>
    <source>
        <strain evidence="1 2">Sp-1</strain>
    </source>
</reference>
<dbReference type="GO" id="GO:0006313">
    <property type="term" value="P:DNA transposition"/>
    <property type="evidence" value="ECO:0007669"/>
    <property type="project" value="InterPro"/>
</dbReference>
<sequence>MRGSMPADRTFHVIEAVVDRSDELGATLRRRWPGEFKERAAAASLVPGTNVSPVARQMGISPSQLFGWRRQALAKGTEIATTAGHSSPEAVPPRPAPIVEIAIGIVVVRVSADIGETDLRRVP</sequence>
<organism evidence="1 2">
    <name type="scientific">Segnochrobactrum spirostomi</name>
    <dbReference type="NCBI Taxonomy" id="2608987"/>
    <lineage>
        <taxon>Bacteria</taxon>
        <taxon>Pseudomonadati</taxon>
        <taxon>Pseudomonadota</taxon>
        <taxon>Alphaproteobacteria</taxon>
        <taxon>Hyphomicrobiales</taxon>
        <taxon>Segnochrobactraceae</taxon>
        <taxon>Segnochrobactrum</taxon>
    </lineage>
</organism>
<protein>
    <submittedName>
        <fullName evidence="1">Transposase</fullName>
    </submittedName>
</protein>
<dbReference type="InterPro" id="IPR002514">
    <property type="entry name" value="Transposase_8"/>
</dbReference>
<proteinExistence type="predicted"/>
<dbReference type="GO" id="GO:0043565">
    <property type="term" value="F:sequence-specific DNA binding"/>
    <property type="evidence" value="ECO:0007669"/>
    <property type="project" value="InterPro"/>
</dbReference>
<dbReference type="AlphaFoldDB" id="A0A6A7YBB9"/>
<dbReference type="Pfam" id="PF01527">
    <property type="entry name" value="HTH_Tnp_1"/>
    <property type="match status" value="1"/>
</dbReference>
<accession>A0A6A7YBB9</accession>
<name>A0A6A7YBB9_9HYPH</name>
<dbReference type="InterPro" id="IPR010921">
    <property type="entry name" value="Trp_repressor/repl_initiator"/>
</dbReference>
<dbReference type="Proteomes" id="UP000332515">
    <property type="component" value="Unassembled WGS sequence"/>
</dbReference>